<dbReference type="InterPro" id="IPR039223">
    <property type="entry name" value="AATF/Bfr2"/>
</dbReference>
<gene>
    <name evidence="2" type="ORF">FPE_LOCUS33470</name>
</gene>
<name>A0AAD2EFJ7_9LAMI</name>
<dbReference type="Pfam" id="PF08164">
    <property type="entry name" value="TRAUB"/>
    <property type="match status" value="1"/>
</dbReference>
<dbReference type="Proteomes" id="UP000834106">
    <property type="component" value="Chromosome 22"/>
</dbReference>
<dbReference type="GO" id="GO:0005730">
    <property type="term" value="C:nucleolus"/>
    <property type="evidence" value="ECO:0007669"/>
    <property type="project" value="TreeGrafter"/>
</dbReference>
<evidence type="ECO:0000259" key="1">
    <source>
        <dbReference type="Pfam" id="PF08164"/>
    </source>
</evidence>
<dbReference type="InterPro" id="IPR012617">
    <property type="entry name" value="AATF_C"/>
</dbReference>
<dbReference type="PANTHER" id="PTHR15565:SF0">
    <property type="entry name" value="PROTEIN AATF"/>
    <property type="match status" value="1"/>
</dbReference>
<dbReference type="AlphaFoldDB" id="A0AAD2EFJ7"/>
<reference evidence="2" key="1">
    <citation type="submission" date="2023-05" db="EMBL/GenBank/DDBJ databases">
        <authorList>
            <person name="Huff M."/>
        </authorList>
    </citation>
    <scope>NUCLEOTIDE SEQUENCE</scope>
</reference>
<dbReference type="PANTHER" id="PTHR15565">
    <property type="entry name" value="AATF PROTEIN APOPTOSIS ANTAGONIZING TRANSCRIPTION FACTOR"/>
    <property type="match status" value="1"/>
</dbReference>
<proteinExistence type="predicted"/>
<organism evidence="2 3">
    <name type="scientific">Fraxinus pennsylvanica</name>
    <dbReference type="NCBI Taxonomy" id="56036"/>
    <lineage>
        <taxon>Eukaryota</taxon>
        <taxon>Viridiplantae</taxon>
        <taxon>Streptophyta</taxon>
        <taxon>Embryophyta</taxon>
        <taxon>Tracheophyta</taxon>
        <taxon>Spermatophyta</taxon>
        <taxon>Magnoliopsida</taxon>
        <taxon>eudicotyledons</taxon>
        <taxon>Gunneridae</taxon>
        <taxon>Pentapetalae</taxon>
        <taxon>asterids</taxon>
        <taxon>lamiids</taxon>
        <taxon>Lamiales</taxon>
        <taxon>Oleaceae</taxon>
        <taxon>Oleeae</taxon>
        <taxon>Fraxinus</taxon>
    </lineage>
</organism>
<evidence type="ECO:0000313" key="3">
    <source>
        <dbReference type="Proteomes" id="UP000834106"/>
    </source>
</evidence>
<evidence type="ECO:0000313" key="2">
    <source>
        <dbReference type="EMBL" id="CAI9786040.1"/>
    </source>
</evidence>
<keyword evidence="3" id="KW-1185">Reference proteome</keyword>
<dbReference type="EMBL" id="OU503057">
    <property type="protein sequence ID" value="CAI9786040.1"/>
    <property type="molecule type" value="Genomic_DNA"/>
</dbReference>
<feature type="domain" description="Apoptosis-antagonizing transcription factor C-terminal" evidence="1">
    <location>
        <begin position="34"/>
        <end position="109"/>
    </location>
</feature>
<protein>
    <recommendedName>
        <fullName evidence="1">Apoptosis-antagonizing transcription factor C-terminal domain-containing protein</fullName>
    </recommendedName>
</protein>
<sequence>MIKGMQQNRLVVSVFGNDTNASFDPVLLDDSEFYQQLLKEFLETINPASSETTLYAMKRLQSKKRKIVDRRASKSRKLRYHIHEKIVNFVAPRSMKLPPDASMIFQNLFGLRTQKSASVV</sequence>
<accession>A0AAD2EFJ7</accession>